<dbReference type="AlphaFoldDB" id="A0A2W5M895"/>
<organism evidence="3 4">
    <name type="scientific">Ancylobacter novellus</name>
    <name type="common">Thiobacillus novellus</name>
    <dbReference type="NCBI Taxonomy" id="921"/>
    <lineage>
        <taxon>Bacteria</taxon>
        <taxon>Pseudomonadati</taxon>
        <taxon>Pseudomonadota</taxon>
        <taxon>Alphaproteobacteria</taxon>
        <taxon>Hyphomicrobiales</taxon>
        <taxon>Xanthobacteraceae</taxon>
        <taxon>Ancylobacter</taxon>
    </lineage>
</organism>
<gene>
    <name evidence="3" type="ORF">DI565_13860</name>
</gene>
<proteinExistence type="predicted"/>
<dbReference type="EMBL" id="QFPN01000007">
    <property type="protein sequence ID" value="PZQ13623.1"/>
    <property type="molecule type" value="Genomic_DNA"/>
</dbReference>
<evidence type="ECO:0000313" key="4">
    <source>
        <dbReference type="Proteomes" id="UP000249577"/>
    </source>
</evidence>
<dbReference type="SUPFAM" id="SSF47090">
    <property type="entry name" value="PGBD-like"/>
    <property type="match status" value="1"/>
</dbReference>
<protein>
    <submittedName>
        <fullName evidence="3">Peptidoglycan-binding protein</fullName>
    </submittedName>
</protein>
<dbReference type="Pfam" id="PF01471">
    <property type="entry name" value="PG_binding_1"/>
    <property type="match status" value="1"/>
</dbReference>
<dbReference type="Gene3D" id="1.10.101.10">
    <property type="entry name" value="PGBD-like superfamily/PGBD"/>
    <property type="match status" value="1"/>
</dbReference>
<reference evidence="3 4" key="1">
    <citation type="submission" date="2017-08" db="EMBL/GenBank/DDBJ databases">
        <title>Infants hospitalized years apart are colonized by the same room-sourced microbial strains.</title>
        <authorList>
            <person name="Brooks B."/>
            <person name="Olm M.R."/>
            <person name="Firek B.A."/>
            <person name="Baker R."/>
            <person name="Thomas B.C."/>
            <person name="Morowitz M.J."/>
            <person name="Banfield J.F."/>
        </authorList>
    </citation>
    <scope>NUCLEOTIDE SEQUENCE [LARGE SCALE GENOMIC DNA]</scope>
    <source>
        <strain evidence="3">S2_005_003_R2_43</strain>
    </source>
</reference>
<dbReference type="InterPro" id="IPR024408">
    <property type="entry name" value="Muramidase"/>
</dbReference>
<dbReference type="InterPro" id="IPR036365">
    <property type="entry name" value="PGBD-like_sf"/>
</dbReference>
<dbReference type="InterPro" id="IPR036366">
    <property type="entry name" value="PGBDSf"/>
</dbReference>
<dbReference type="InterPro" id="IPR002477">
    <property type="entry name" value="Peptidoglycan-bd-like"/>
</dbReference>
<evidence type="ECO:0000259" key="1">
    <source>
        <dbReference type="Pfam" id="PF01471"/>
    </source>
</evidence>
<sequence>MTWNGFQGAAARLDDIDLPRIGAPIGVGEDELHMLLDVEAAGSGFDKTGRPKALYEPHVAYRNSSGAVRAELVRLGLAYPKWGEKPYPADSYPRIALAMAVDETVALKAASWGLGQILGENCVAAGFDTPQAMVRAFMDGEAAHLAAMVSFVTAAKLDDDLRALAALKRPTTGDDCRGVARGYNGSSYATHGYHTRLAAAHNKWRAISDTPYLPAAGPGSIVLPRMRIGRGSRGPLVVIWQELLLAAGYRFDGGADGVFGAATETATKAWQKARGLFTDGVVGPKTWAAAA</sequence>
<dbReference type="Proteomes" id="UP000249577">
    <property type="component" value="Unassembled WGS sequence"/>
</dbReference>
<evidence type="ECO:0000259" key="2">
    <source>
        <dbReference type="Pfam" id="PF11860"/>
    </source>
</evidence>
<dbReference type="Pfam" id="PF11860">
    <property type="entry name" value="Muramidase"/>
    <property type="match status" value="1"/>
</dbReference>
<accession>A0A2W5M895</accession>
<comment type="caution">
    <text evidence="3">The sequence shown here is derived from an EMBL/GenBank/DDBJ whole genome shotgun (WGS) entry which is preliminary data.</text>
</comment>
<feature type="domain" description="N-acetylmuramidase" evidence="2">
    <location>
        <begin position="34"/>
        <end position="204"/>
    </location>
</feature>
<feature type="domain" description="Peptidoglycan binding-like" evidence="1">
    <location>
        <begin position="233"/>
        <end position="289"/>
    </location>
</feature>
<evidence type="ECO:0000313" key="3">
    <source>
        <dbReference type="EMBL" id="PZQ13623.1"/>
    </source>
</evidence>
<name>A0A2W5M895_ANCNO</name>